<feature type="transmembrane region" description="Helical" evidence="1">
    <location>
        <begin position="352"/>
        <end position="371"/>
    </location>
</feature>
<keyword evidence="1" id="KW-0472">Membrane</keyword>
<feature type="transmembrane region" description="Helical" evidence="1">
    <location>
        <begin position="51"/>
        <end position="76"/>
    </location>
</feature>
<evidence type="ECO:0000313" key="2">
    <source>
        <dbReference type="EMBL" id="EOI53806.1"/>
    </source>
</evidence>
<dbReference type="PANTHER" id="PTHR46795:SF3">
    <property type="entry name" value="ABC TRANSPORTER PERMEASE"/>
    <property type="match status" value="1"/>
</dbReference>
<dbReference type="EMBL" id="ASWH01000001">
    <property type="protein sequence ID" value="EOW80919.1"/>
    <property type="molecule type" value="Genomic_DNA"/>
</dbReference>
<dbReference type="PATRIC" id="fig|1158614.3.peg.3746"/>
<evidence type="ECO:0000313" key="4">
    <source>
        <dbReference type="Proteomes" id="UP000013750"/>
    </source>
</evidence>
<feature type="transmembrane region" description="Helical" evidence="1">
    <location>
        <begin position="120"/>
        <end position="137"/>
    </location>
</feature>
<feature type="transmembrane region" description="Helical" evidence="1">
    <location>
        <begin position="232"/>
        <end position="255"/>
    </location>
</feature>
<sequence>MQKWMDRISMVVGYGVVIIALFFKLIGGTGQRYSVIEVWVRSLLSGHFLHFWQTAFPAGVGLLVGSGFFLVLVLLYGLDALLITRHRHVSFVQSAKAAWLYFTMFFYFIFIQFYASSMWLVLFLILCALEFLLNRYLEDKVERDRKYAEAQKVEKAYLKERKRRLAFPGSYPPVVHQIIRKNIRFYYKDYLLLVLSNALVFFVVRLLFFTYHEFSSGHSMETLFDRTGLLRIMIESGGVLLLLLFLFLSFMDGLFIDFKAKHMELLIQLGIRKKTFLLLLLEEFGLCGLLGIGLGSIVSLLITRGGEGFGWAVLLSTGLWIVAMAVHQEKILRLIQFQPRERRGPDQPSGRWLPVFLTLGLLFLAVTFWWFHRRKSAETLLVIGPLTVALFLLFYSAGGAYVKRKCKKRVFLLSRNDLFYRFRRSLHVFVLTTLLQLLIVGFFLPRLITLQLTTVASLFPYDVVAKVKQPEVKKVERALKQEHAQWTTYPYVPVTSVDGDPEWEFFGTSRPVMFIQGQHIGISEATYQQLRQMNHLGQHPLGLKKGQWHVVYQQAISIRGQPIDWDPQSARPRLRIGTPLESYNTANVDQIFPMRQIKSQERLLLTGMFQRGLQENILVFADEEFAEFAKMETPRQLFLITGDQAVGTSLHFLNQQYAEDKRWDAAIEPVYEKVQRKRNVVTENQLHVLLLLFTLFVCLFISVGILAAKFESDHDDLLARRRLLDQLGMRQKEQRKLIKEQVGLFLLVPILVGLVISLGFIWIMGTLRFFAIDEWQQFTRLFLIDYSLYLFCWALTAVFLYRRIEKWR</sequence>
<name>R2V7Y1_9ENTE</name>
<feature type="transmembrane region" description="Helical" evidence="1">
    <location>
        <begin position="97"/>
        <end position="114"/>
    </location>
</feature>
<feature type="transmembrane region" description="Helical" evidence="1">
    <location>
        <begin position="742"/>
        <end position="763"/>
    </location>
</feature>
<keyword evidence="1" id="KW-0812">Transmembrane</keyword>
<proteinExistence type="predicted"/>
<comment type="caution">
    <text evidence="2">The sequence shown here is derived from an EMBL/GenBank/DDBJ whole genome shotgun (WGS) entry which is preliminary data.</text>
</comment>
<dbReference type="EMBL" id="AJDQ01000012">
    <property type="protein sequence ID" value="EOI53806.1"/>
    <property type="molecule type" value="Genomic_DNA"/>
</dbReference>
<dbReference type="OrthoDB" id="1954626at2"/>
<dbReference type="PANTHER" id="PTHR46795">
    <property type="entry name" value="ABC TRANSPORTER PERMEASE-RELATED-RELATED"/>
    <property type="match status" value="1"/>
</dbReference>
<protein>
    <recommendedName>
        <fullName evidence="6">ABC3 transporter permease protein domain-containing protein</fullName>
    </recommendedName>
</protein>
<reference evidence="2 4" key="1">
    <citation type="submission" date="2013-02" db="EMBL/GenBank/DDBJ databases">
        <title>The Genome Sequence of Enterococcus gilvus ATCC BAA-350.</title>
        <authorList>
            <consortium name="The Broad Institute Genome Sequencing Platform"/>
            <consortium name="The Broad Institute Genome Sequencing Center for Infectious Disease"/>
            <person name="Earl A.M."/>
            <person name="Gilmore M.S."/>
            <person name="Lebreton F."/>
            <person name="Walker B."/>
            <person name="Young S.K."/>
            <person name="Zeng Q."/>
            <person name="Gargeya S."/>
            <person name="Fitzgerald M."/>
            <person name="Haas B."/>
            <person name="Abouelleil A."/>
            <person name="Alvarado L."/>
            <person name="Arachchi H.M."/>
            <person name="Berlin A.M."/>
            <person name="Chapman S.B."/>
            <person name="Dewar J."/>
            <person name="Goldberg J."/>
            <person name="Griggs A."/>
            <person name="Gujja S."/>
            <person name="Hansen M."/>
            <person name="Howarth C."/>
            <person name="Imamovic A."/>
            <person name="Larimer J."/>
            <person name="McCowan C."/>
            <person name="Murphy C."/>
            <person name="Neiman D."/>
            <person name="Pearson M."/>
            <person name="Priest M."/>
            <person name="Roberts A."/>
            <person name="Saif S."/>
            <person name="Shea T."/>
            <person name="Sisk P."/>
            <person name="Sykes S."/>
            <person name="Wortman J."/>
            <person name="Nusbaum C."/>
            <person name="Birren B."/>
        </authorList>
    </citation>
    <scope>NUCLEOTIDE SEQUENCE [LARGE SCALE GENOMIC DNA]</scope>
    <source>
        <strain evidence="2 4">ATCC BAA-350</strain>
    </source>
</reference>
<dbReference type="AlphaFoldDB" id="R2V7Y1"/>
<gene>
    <name evidence="3" type="ORF">I592_00203</name>
    <name evidence="2" type="ORF">UKC_03759</name>
</gene>
<keyword evidence="5" id="KW-1185">Reference proteome</keyword>
<feature type="transmembrane region" description="Helical" evidence="1">
    <location>
        <begin position="383"/>
        <end position="403"/>
    </location>
</feature>
<evidence type="ECO:0008006" key="6">
    <source>
        <dbReference type="Google" id="ProtNLM"/>
    </source>
</evidence>
<feature type="transmembrane region" description="Helical" evidence="1">
    <location>
        <begin position="12"/>
        <end position="31"/>
    </location>
</feature>
<dbReference type="Proteomes" id="UP000014160">
    <property type="component" value="Unassembled WGS sequence"/>
</dbReference>
<dbReference type="HOGENOM" id="CLU_400502_0_0_9"/>
<keyword evidence="1" id="KW-1133">Transmembrane helix</keyword>
<dbReference type="Proteomes" id="UP000013750">
    <property type="component" value="Unassembled WGS sequence"/>
</dbReference>
<organism evidence="2 4">
    <name type="scientific">Enterococcus gilvus ATCC BAA-350</name>
    <dbReference type="NCBI Taxonomy" id="1158614"/>
    <lineage>
        <taxon>Bacteria</taxon>
        <taxon>Bacillati</taxon>
        <taxon>Bacillota</taxon>
        <taxon>Bacilli</taxon>
        <taxon>Lactobacillales</taxon>
        <taxon>Enterococcaceae</taxon>
        <taxon>Enterococcus</taxon>
    </lineage>
</organism>
<feature type="transmembrane region" description="Helical" evidence="1">
    <location>
        <begin position="308"/>
        <end position="326"/>
    </location>
</feature>
<evidence type="ECO:0000313" key="3">
    <source>
        <dbReference type="EMBL" id="EOW80919.1"/>
    </source>
</evidence>
<dbReference type="eggNOG" id="COG0577">
    <property type="taxonomic scope" value="Bacteria"/>
</dbReference>
<feature type="transmembrane region" description="Helical" evidence="1">
    <location>
        <begin position="783"/>
        <end position="801"/>
    </location>
</feature>
<reference evidence="3 5" key="2">
    <citation type="submission" date="2013-03" db="EMBL/GenBank/DDBJ databases">
        <title>The Genome Sequence of Enterococcus gilvus ATCC BAA-350 (PacBio/Illumina hybrid assembly).</title>
        <authorList>
            <consortium name="The Broad Institute Genomics Platform"/>
            <consortium name="The Broad Institute Genome Sequencing Center for Infectious Disease"/>
            <person name="Earl A."/>
            <person name="Russ C."/>
            <person name="Gilmore M."/>
            <person name="Surin D."/>
            <person name="Walker B."/>
            <person name="Young S."/>
            <person name="Zeng Q."/>
            <person name="Gargeya S."/>
            <person name="Fitzgerald M."/>
            <person name="Haas B."/>
            <person name="Abouelleil A."/>
            <person name="Allen A.W."/>
            <person name="Alvarado L."/>
            <person name="Arachchi H.M."/>
            <person name="Berlin A.M."/>
            <person name="Chapman S.B."/>
            <person name="Gainer-Dewar J."/>
            <person name="Goldberg J."/>
            <person name="Griggs A."/>
            <person name="Gujja S."/>
            <person name="Hansen M."/>
            <person name="Howarth C."/>
            <person name="Imamovic A."/>
            <person name="Ireland A."/>
            <person name="Larimer J."/>
            <person name="McCowan C."/>
            <person name="Murphy C."/>
            <person name="Pearson M."/>
            <person name="Poon T.W."/>
            <person name="Priest M."/>
            <person name="Roberts A."/>
            <person name="Saif S."/>
            <person name="Shea T."/>
            <person name="Sisk P."/>
            <person name="Sykes S."/>
            <person name="Wortman J."/>
            <person name="Nusbaum C."/>
            <person name="Birren B."/>
        </authorList>
    </citation>
    <scope>NUCLEOTIDE SEQUENCE [LARGE SCALE GENOMIC DNA]</scope>
    <source>
        <strain evidence="3 5">ATCC BAA-350</strain>
    </source>
</reference>
<feature type="transmembrane region" description="Helical" evidence="1">
    <location>
        <begin position="424"/>
        <end position="444"/>
    </location>
</feature>
<feature type="transmembrane region" description="Helical" evidence="1">
    <location>
        <begin position="686"/>
        <end position="708"/>
    </location>
</feature>
<feature type="transmembrane region" description="Helical" evidence="1">
    <location>
        <begin position="190"/>
        <end position="212"/>
    </location>
</feature>
<evidence type="ECO:0000313" key="5">
    <source>
        <dbReference type="Proteomes" id="UP000014160"/>
    </source>
</evidence>
<dbReference type="RefSeq" id="WP_010782087.1">
    <property type="nucleotide sequence ID" value="NZ_ASWH01000001.1"/>
</dbReference>
<dbReference type="InterPro" id="IPR052536">
    <property type="entry name" value="ABC-4_Integral_Memb_Prot"/>
</dbReference>
<feature type="transmembrane region" description="Helical" evidence="1">
    <location>
        <begin position="276"/>
        <end position="302"/>
    </location>
</feature>
<accession>R2V7Y1</accession>
<evidence type="ECO:0000256" key="1">
    <source>
        <dbReference type="SAM" id="Phobius"/>
    </source>
</evidence>